<dbReference type="Proteomes" id="UP000886742">
    <property type="component" value="Unassembled WGS sequence"/>
</dbReference>
<accession>A0A9D1FFG8</accession>
<protein>
    <submittedName>
        <fullName evidence="1">Uncharacterized protein</fullName>
    </submittedName>
</protein>
<reference evidence="1" key="1">
    <citation type="submission" date="2020-10" db="EMBL/GenBank/DDBJ databases">
        <authorList>
            <person name="Gilroy R."/>
        </authorList>
    </citation>
    <scope>NUCLEOTIDE SEQUENCE</scope>
    <source>
        <strain evidence="1">ChiGjej3B3-5194</strain>
    </source>
</reference>
<name>A0A9D1FFG8_9PROT</name>
<sequence length="67" mass="7590">MSTIPKYPDITVKVLNFGDDKAAIIIACLNTLKQHGIIEELPQFADYISKAGPDKLIERIKDWFNVE</sequence>
<dbReference type="AlphaFoldDB" id="A0A9D1FFG8"/>
<gene>
    <name evidence="1" type="ORF">IAD02_01640</name>
</gene>
<proteinExistence type="predicted"/>
<evidence type="ECO:0000313" key="2">
    <source>
        <dbReference type="Proteomes" id="UP000886742"/>
    </source>
</evidence>
<comment type="caution">
    <text evidence="1">The sequence shown here is derived from an EMBL/GenBank/DDBJ whole genome shotgun (WGS) entry which is preliminary data.</text>
</comment>
<reference evidence="1" key="2">
    <citation type="journal article" date="2021" name="PeerJ">
        <title>Extensive microbial diversity within the chicken gut microbiome revealed by metagenomics and culture.</title>
        <authorList>
            <person name="Gilroy R."/>
            <person name="Ravi A."/>
            <person name="Getino M."/>
            <person name="Pursley I."/>
            <person name="Horton D.L."/>
            <person name="Alikhan N.F."/>
            <person name="Baker D."/>
            <person name="Gharbi K."/>
            <person name="Hall N."/>
            <person name="Watson M."/>
            <person name="Adriaenssens E.M."/>
            <person name="Foster-Nyarko E."/>
            <person name="Jarju S."/>
            <person name="Secka A."/>
            <person name="Antonio M."/>
            <person name="Oren A."/>
            <person name="Chaudhuri R.R."/>
            <person name="La Ragione R."/>
            <person name="Hildebrand F."/>
            <person name="Pallen M.J."/>
        </authorList>
    </citation>
    <scope>NUCLEOTIDE SEQUENCE</scope>
    <source>
        <strain evidence="1">ChiGjej3B3-5194</strain>
    </source>
</reference>
<evidence type="ECO:0000313" key="1">
    <source>
        <dbReference type="EMBL" id="HIS70672.1"/>
    </source>
</evidence>
<dbReference type="EMBL" id="DVJI01000008">
    <property type="protein sequence ID" value="HIS70672.1"/>
    <property type="molecule type" value="Genomic_DNA"/>
</dbReference>
<organism evidence="1 2">
    <name type="scientific">Candidatus Enterousia intestinigallinarum</name>
    <dbReference type="NCBI Taxonomy" id="2840790"/>
    <lineage>
        <taxon>Bacteria</taxon>
        <taxon>Pseudomonadati</taxon>
        <taxon>Pseudomonadota</taxon>
        <taxon>Alphaproteobacteria</taxon>
        <taxon>Candidatus Enterousia</taxon>
    </lineage>
</organism>